<keyword evidence="4 7" id="KW-0479">Metal-binding</keyword>
<reference evidence="10" key="2">
    <citation type="submission" date="2024-10" db="UniProtKB">
        <authorList>
            <consortium name="EnsemblProtists"/>
        </authorList>
    </citation>
    <scope>IDENTIFICATION</scope>
</reference>
<evidence type="ECO:0000256" key="3">
    <source>
        <dbReference type="ARBA" id="ARBA00009759"/>
    </source>
</evidence>
<keyword evidence="5 8" id="KW-0378">Hydrolase</keyword>
<dbReference type="PRINTS" id="PR00377">
    <property type="entry name" value="IMPHPHTASES"/>
</dbReference>
<dbReference type="FunFam" id="3.30.540.10:FF:000004">
    <property type="entry name" value="Inositol-1-monophosphatase"/>
    <property type="match status" value="1"/>
</dbReference>
<dbReference type="InterPro" id="IPR020583">
    <property type="entry name" value="Inositol_monoP_metal-BS"/>
</dbReference>
<name>A0A0D3IS84_EMIH1</name>
<dbReference type="PANTHER" id="PTHR20854:SF4">
    <property type="entry name" value="INOSITOL-1-MONOPHOSPHATASE-RELATED"/>
    <property type="match status" value="1"/>
</dbReference>
<dbReference type="InterPro" id="IPR033942">
    <property type="entry name" value="IMPase"/>
</dbReference>
<feature type="binding site" evidence="7">
    <location>
        <position position="95"/>
    </location>
    <ligand>
        <name>Mg(2+)</name>
        <dbReference type="ChEBI" id="CHEBI:18420"/>
        <label>1</label>
        <note>catalytic</note>
    </ligand>
</feature>
<evidence type="ECO:0000256" key="8">
    <source>
        <dbReference type="RuleBase" id="RU364068"/>
    </source>
</evidence>
<dbReference type="PaxDb" id="2903-EOD14119"/>
<dbReference type="Pfam" id="PF00459">
    <property type="entry name" value="Inositol_P"/>
    <property type="match status" value="1"/>
</dbReference>
<proteinExistence type="inferred from homology"/>
<dbReference type="EC" id="3.1.3.25" evidence="8"/>
<dbReference type="AlphaFoldDB" id="A0A0D3IS84"/>
<sequence>MIREAHAQRAGGGDGGELSVAVESKGSEQGAPAAEASVDLVTATDKACEELIIGTIRERFPKHCFIGEESTFAGGGAADAPLELGEQPTWIIDPLDGTTNFVHGYWPVTVSIGLAVRGELVLGVIFNPLLDEMCVATKGGGATLNGRPIRVGGAAGVGEALVVNNLGASRNPAMNTLATARIGALLQASLRGLRNSGSAAQNMIDVAAGRLDAYFEDGFGGPWDVAAGYVIVHEAGGVFRDHLGGPFTLRAGKGQVLCGNAAVVEDIARVLRSVEPGGGQARG</sequence>
<evidence type="ECO:0000256" key="7">
    <source>
        <dbReference type="PIRSR" id="PIRSR600760-2"/>
    </source>
</evidence>
<evidence type="ECO:0000313" key="10">
    <source>
        <dbReference type="EnsemblProtists" id="EOD14119"/>
    </source>
</evidence>
<dbReference type="InterPro" id="IPR020550">
    <property type="entry name" value="Inositol_monophosphatase_CS"/>
</dbReference>
<dbReference type="SUPFAM" id="SSF56655">
    <property type="entry name" value="Carbohydrate phosphatase"/>
    <property type="match status" value="1"/>
</dbReference>
<feature type="binding site" evidence="7">
    <location>
        <position position="93"/>
    </location>
    <ligand>
        <name>Mg(2+)</name>
        <dbReference type="ChEBI" id="CHEBI:18420"/>
        <label>2</label>
    </ligand>
</feature>
<dbReference type="Gene3D" id="3.40.190.80">
    <property type="match status" value="1"/>
</dbReference>
<dbReference type="KEGG" id="ehx:EMIHUDRAFT_66633"/>
<dbReference type="UniPathway" id="UPA00823">
    <property type="reaction ID" value="UER00788"/>
</dbReference>
<dbReference type="PROSITE" id="PS00630">
    <property type="entry name" value="IMP_2"/>
    <property type="match status" value="1"/>
</dbReference>
<protein>
    <recommendedName>
        <fullName evidence="8">Inositol-1-monophosphatase</fullName>
        <ecNumber evidence="8">3.1.3.25</ecNumber>
    </recommendedName>
</protein>
<evidence type="ECO:0000256" key="6">
    <source>
        <dbReference type="ARBA" id="ARBA00022842"/>
    </source>
</evidence>
<dbReference type="RefSeq" id="XP_005766548.1">
    <property type="nucleotide sequence ID" value="XM_005766491.1"/>
</dbReference>
<dbReference type="Proteomes" id="UP000013827">
    <property type="component" value="Unassembled WGS sequence"/>
</dbReference>
<dbReference type="GO" id="GO:0046872">
    <property type="term" value="F:metal ion binding"/>
    <property type="evidence" value="ECO:0007669"/>
    <property type="project" value="UniProtKB-KW"/>
</dbReference>
<evidence type="ECO:0000256" key="1">
    <source>
        <dbReference type="ARBA" id="ARBA00001033"/>
    </source>
</evidence>
<dbReference type="GO" id="GO:0006020">
    <property type="term" value="P:inositol metabolic process"/>
    <property type="evidence" value="ECO:0007669"/>
    <property type="project" value="TreeGrafter"/>
</dbReference>
<feature type="region of interest" description="Disordered" evidence="9">
    <location>
        <begin position="1"/>
        <end position="35"/>
    </location>
</feature>
<comment type="catalytic activity">
    <reaction evidence="1 8">
        <text>a myo-inositol phosphate + H2O = myo-inositol + phosphate</text>
        <dbReference type="Rhea" id="RHEA:24056"/>
        <dbReference type="ChEBI" id="CHEBI:15377"/>
        <dbReference type="ChEBI" id="CHEBI:17268"/>
        <dbReference type="ChEBI" id="CHEBI:43474"/>
        <dbReference type="ChEBI" id="CHEBI:84139"/>
        <dbReference type="EC" id="3.1.3.25"/>
    </reaction>
</comment>
<dbReference type="STRING" id="2903.R1DZJ5"/>
<evidence type="ECO:0000313" key="11">
    <source>
        <dbReference type="Proteomes" id="UP000013827"/>
    </source>
</evidence>
<evidence type="ECO:0000256" key="2">
    <source>
        <dbReference type="ARBA" id="ARBA00001946"/>
    </source>
</evidence>
<dbReference type="EnsemblProtists" id="EOD14119">
    <property type="protein sequence ID" value="EOD14119"/>
    <property type="gene ID" value="EMIHUDRAFT_66633"/>
</dbReference>
<accession>A0A0D3IS84</accession>
<dbReference type="PROSITE" id="PS00629">
    <property type="entry name" value="IMP_1"/>
    <property type="match status" value="1"/>
</dbReference>
<reference evidence="11" key="1">
    <citation type="journal article" date="2013" name="Nature">
        <title>Pan genome of the phytoplankton Emiliania underpins its global distribution.</title>
        <authorList>
            <person name="Read B.A."/>
            <person name="Kegel J."/>
            <person name="Klute M.J."/>
            <person name="Kuo A."/>
            <person name="Lefebvre S.C."/>
            <person name="Maumus F."/>
            <person name="Mayer C."/>
            <person name="Miller J."/>
            <person name="Monier A."/>
            <person name="Salamov A."/>
            <person name="Young J."/>
            <person name="Aguilar M."/>
            <person name="Claverie J.M."/>
            <person name="Frickenhaus S."/>
            <person name="Gonzalez K."/>
            <person name="Herman E.K."/>
            <person name="Lin Y.C."/>
            <person name="Napier J."/>
            <person name="Ogata H."/>
            <person name="Sarno A.F."/>
            <person name="Shmutz J."/>
            <person name="Schroeder D."/>
            <person name="de Vargas C."/>
            <person name="Verret F."/>
            <person name="von Dassow P."/>
            <person name="Valentin K."/>
            <person name="Van de Peer Y."/>
            <person name="Wheeler G."/>
            <person name="Dacks J.B."/>
            <person name="Delwiche C.F."/>
            <person name="Dyhrman S.T."/>
            <person name="Glockner G."/>
            <person name="John U."/>
            <person name="Richards T."/>
            <person name="Worden A.Z."/>
            <person name="Zhang X."/>
            <person name="Grigoriev I.V."/>
            <person name="Allen A.E."/>
            <person name="Bidle K."/>
            <person name="Borodovsky M."/>
            <person name="Bowler C."/>
            <person name="Brownlee C."/>
            <person name="Cock J.M."/>
            <person name="Elias M."/>
            <person name="Gladyshev V.N."/>
            <person name="Groth M."/>
            <person name="Guda C."/>
            <person name="Hadaegh A."/>
            <person name="Iglesias-Rodriguez M.D."/>
            <person name="Jenkins J."/>
            <person name="Jones B.M."/>
            <person name="Lawson T."/>
            <person name="Leese F."/>
            <person name="Lindquist E."/>
            <person name="Lobanov A."/>
            <person name="Lomsadze A."/>
            <person name="Malik S.B."/>
            <person name="Marsh M.E."/>
            <person name="Mackinder L."/>
            <person name="Mock T."/>
            <person name="Mueller-Roeber B."/>
            <person name="Pagarete A."/>
            <person name="Parker M."/>
            <person name="Probert I."/>
            <person name="Quesneville H."/>
            <person name="Raines C."/>
            <person name="Rensing S.A."/>
            <person name="Riano-Pachon D.M."/>
            <person name="Richier S."/>
            <person name="Rokitta S."/>
            <person name="Shiraiwa Y."/>
            <person name="Soanes D.M."/>
            <person name="van der Giezen M."/>
            <person name="Wahlund T.M."/>
            <person name="Williams B."/>
            <person name="Wilson W."/>
            <person name="Wolfe G."/>
            <person name="Wurch L.L."/>
        </authorList>
    </citation>
    <scope>NUCLEOTIDE SEQUENCE</scope>
</reference>
<dbReference type="eggNOG" id="KOG2951">
    <property type="taxonomic scope" value="Eukaryota"/>
</dbReference>
<feature type="binding site" evidence="7">
    <location>
        <position position="68"/>
    </location>
    <ligand>
        <name>Mg(2+)</name>
        <dbReference type="ChEBI" id="CHEBI:18420"/>
        <label>1</label>
        <note>catalytic</note>
    </ligand>
</feature>
<keyword evidence="6 7" id="KW-0460">Magnesium</keyword>
<feature type="binding site" evidence="7">
    <location>
        <position position="224"/>
    </location>
    <ligand>
        <name>Mg(2+)</name>
        <dbReference type="ChEBI" id="CHEBI:18420"/>
        <label>1</label>
        <note>catalytic</note>
    </ligand>
</feature>
<dbReference type="GO" id="GO:0007165">
    <property type="term" value="P:signal transduction"/>
    <property type="evidence" value="ECO:0007669"/>
    <property type="project" value="TreeGrafter"/>
</dbReference>
<evidence type="ECO:0000256" key="4">
    <source>
        <dbReference type="ARBA" id="ARBA00022723"/>
    </source>
</evidence>
<comment type="similarity">
    <text evidence="3 8">Belongs to the inositol monophosphatase superfamily.</text>
</comment>
<evidence type="ECO:0000256" key="5">
    <source>
        <dbReference type="ARBA" id="ARBA00022801"/>
    </source>
</evidence>
<dbReference type="GO" id="GO:0008934">
    <property type="term" value="F:inositol monophosphate 1-phosphatase activity"/>
    <property type="evidence" value="ECO:0007669"/>
    <property type="project" value="InterPro"/>
</dbReference>
<dbReference type="HOGENOM" id="CLU_044118_1_0_1"/>
<comment type="pathway">
    <text evidence="8">Polyol metabolism; myo-inositol biosynthesis; myo-inositol from D-glucose 6-phosphate: step 2/2.</text>
</comment>
<organism evidence="10 11">
    <name type="scientific">Emiliania huxleyi (strain CCMP1516)</name>
    <dbReference type="NCBI Taxonomy" id="280463"/>
    <lineage>
        <taxon>Eukaryota</taxon>
        <taxon>Haptista</taxon>
        <taxon>Haptophyta</taxon>
        <taxon>Prymnesiophyceae</taxon>
        <taxon>Isochrysidales</taxon>
        <taxon>Noelaerhabdaceae</taxon>
        <taxon>Emiliania</taxon>
    </lineage>
</organism>
<dbReference type="Gene3D" id="3.30.540.10">
    <property type="entry name" value="Fructose-1,6-Bisphosphatase, subunit A, domain 1"/>
    <property type="match status" value="1"/>
</dbReference>
<keyword evidence="11" id="KW-1185">Reference proteome</keyword>
<dbReference type="GeneID" id="17260316"/>
<dbReference type="CDD" id="cd01639">
    <property type="entry name" value="IMPase"/>
    <property type="match status" value="1"/>
</dbReference>
<comment type="cofactor">
    <cofactor evidence="2 7 8">
        <name>Mg(2+)</name>
        <dbReference type="ChEBI" id="CHEBI:18420"/>
    </cofactor>
</comment>
<dbReference type="InterPro" id="IPR000760">
    <property type="entry name" value="Inositol_monophosphatase-like"/>
</dbReference>
<dbReference type="OMA" id="HAWDCLA"/>
<feature type="binding site" evidence="7">
    <location>
        <position position="96"/>
    </location>
    <ligand>
        <name>Mg(2+)</name>
        <dbReference type="ChEBI" id="CHEBI:18420"/>
        <label>1</label>
        <note>catalytic</note>
    </ligand>
</feature>
<dbReference type="GO" id="GO:0046854">
    <property type="term" value="P:phosphatidylinositol phosphate biosynthetic process"/>
    <property type="evidence" value="ECO:0007669"/>
    <property type="project" value="InterPro"/>
</dbReference>
<dbReference type="PANTHER" id="PTHR20854">
    <property type="entry name" value="INOSITOL MONOPHOSPHATASE"/>
    <property type="match status" value="1"/>
</dbReference>
<evidence type="ECO:0000256" key="9">
    <source>
        <dbReference type="SAM" id="MobiDB-lite"/>
    </source>
</evidence>